<protein>
    <submittedName>
        <fullName evidence="1">Uncharacterized protein</fullName>
    </submittedName>
</protein>
<dbReference type="AlphaFoldDB" id="A0A8J5CN22"/>
<organism evidence="1 2">
    <name type="scientific">Chionoecetes opilio</name>
    <name type="common">Atlantic snow crab</name>
    <name type="synonym">Cancer opilio</name>
    <dbReference type="NCBI Taxonomy" id="41210"/>
    <lineage>
        <taxon>Eukaryota</taxon>
        <taxon>Metazoa</taxon>
        <taxon>Ecdysozoa</taxon>
        <taxon>Arthropoda</taxon>
        <taxon>Crustacea</taxon>
        <taxon>Multicrustacea</taxon>
        <taxon>Malacostraca</taxon>
        <taxon>Eumalacostraca</taxon>
        <taxon>Eucarida</taxon>
        <taxon>Decapoda</taxon>
        <taxon>Pleocyemata</taxon>
        <taxon>Brachyura</taxon>
        <taxon>Eubrachyura</taxon>
        <taxon>Majoidea</taxon>
        <taxon>Majidae</taxon>
        <taxon>Chionoecetes</taxon>
    </lineage>
</organism>
<dbReference type="EMBL" id="JACEEZ010019096">
    <property type="protein sequence ID" value="KAG0716100.1"/>
    <property type="molecule type" value="Genomic_DNA"/>
</dbReference>
<comment type="caution">
    <text evidence="1">The sequence shown here is derived from an EMBL/GenBank/DDBJ whole genome shotgun (WGS) entry which is preliminary data.</text>
</comment>
<accession>A0A8J5CN22</accession>
<sequence>MDCVGCSLSEVRSIKIYLDEDKKALKTFEVKSAKSTFHSTKVLWKFSPRVNLLFINAFLRKFYTRQYFQTNFALAEKTVVEWRSFCCEVCKNRLDDQAREVRDDPGCAERERERGNLPWLRRSDQE</sequence>
<reference evidence="1" key="1">
    <citation type="submission" date="2020-07" db="EMBL/GenBank/DDBJ databases">
        <title>The High-quality genome of the commercially important snow crab, Chionoecetes opilio.</title>
        <authorList>
            <person name="Jeong J.-H."/>
            <person name="Ryu S."/>
        </authorList>
    </citation>
    <scope>NUCLEOTIDE SEQUENCE</scope>
    <source>
        <strain evidence="1">MADBK_172401_WGS</strain>
        <tissue evidence="1">Digestive gland</tissue>
    </source>
</reference>
<evidence type="ECO:0000313" key="2">
    <source>
        <dbReference type="Proteomes" id="UP000770661"/>
    </source>
</evidence>
<gene>
    <name evidence="1" type="ORF">GWK47_010424</name>
</gene>
<keyword evidence="2" id="KW-1185">Reference proteome</keyword>
<proteinExistence type="predicted"/>
<name>A0A8J5CN22_CHIOP</name>
<dbReference type="OrthoDB" id="6346507at2759"/>
<dbReference type="Proteomes" id="UP000770661">
    <property type="component" value="Unassembled WGS sequence"/>
</dbReference>
<evidence type="ECO:0000313" key="1">
    <source>
        <dbReference type="EMBL" id="KAG0716100.1"/>
    </source>
</evidence>